<protein>
    <submittedName>
        <fullName evidence="2">Uncharacterized protein</fullName>
    </submittedName>
</protein>
<dbReference type="Proteomes" id="UP000033852">
    <property type="component" value="Unassembled WGS sequence"/>
</dbReference>
<dbReference type="AlphaFoldDB" id="A0A0G1Y365"/>
<keyword evidence="1" id="KW-0472">Membrane</keyword>
<sequence length="145" mass="15571">MQKNVAVAIAGLVIIAGIVFWAFWAYPPVDEALRDQFSWTFLDLGVDPQLQKPKTQVLLRVAGVDIPVGIYEGSCFNIKGSSWEYLPGEVAGAICWWAGGGHEIGVFEERGALALKEGIIDEGTADGGGFRGNFKPLTSTSSPEI</sequence>
<feature type="transmembrane region" description="Helical" evidence="1">
    <location>
        <begin position="6"/>
        <end position="26"/>
    </location>
</feature>
<gene>
    <name evidence="2" type="ORF">UY86_C0005G0018</name>
</gene>
<accession>A0A0G1Y365</accession>
<keyword evidence="1" id="KW-1133">Transmembrane helix</keyword>
<proteinExistence type="predicted"/>
<evidence type="ECO:0000313" key="3">
    <source>
        <dbReference type="Proteomes" id="UP000033852"/>
    </source>
</evidence>
<name>A0A0G1Y365_9BACT</name>
<comment type="caution">
    <text evidence="2">The sequence shown here is derived from an EMBL/GenBank/DDBJ whole genome shotgun (WGS) entry which is preliminary data.</text>
</comment>
<dbReference type="EMBL" id="LCRR01000005">
    <property type="protein sequence ID" value="KKW37631.1"/>
    <property type="molecule type" value="Genomic_DNA"/>
</dbReference>
<dbReference type="STRING" id="1618607.UY86_C0005G0018"/>
<evidence type="ECO:0000256" key="1">
    <source>
        <dbReference type="SAM" id="Phobius"/>
    </source>
</evidence>
<reference evidence="2 3" key="1">
    <citation type="journal article" date="2015" name="Nature">
        <title>rRNA introns, odd ribosomes, and small enigmatic genomes across a large radiation of phyla.</title>
        <authorList>
            <person name="Brown C.T."/>
            <person name="Hug L.A."/>
            <person name="Thomas B.C."/>
            <person name="Sharon I."/>
            <person name="Castelle C.J."/>
            <person name="Singh A."/>
            <person name="Wilkins M.J."/>
            <person name="Williams K.H."/>
            <person name="Banfield J.F."/>
        </authorList>
    </citation>
    <scope>NUCLEOTIDE SEQUENCE [LARGE SCALE GENOMIC DNA]</scope>
</reference>
<keyword evidence="1" id="KW-0812">Transmembrane</keyword>
<evidence type="ECO:0000313" key="2">
    <source>
        <dbReference type="EMBL" id="KKW37631.1"/>
    </source>
</evidence>
<organism evidence="2 3">
    <name type="scientific">Candidatus Adlerbacteria bacterium GW2011_GWB1_54_7</name>
    <dbReference type="NCBI Taxonomy" id="1618607"/>
    <lineage>
        <taxon>Bacteria</taxon>
        <taxon>Candidatus Adleribacteriota</taxon>
    </lineage>
</organism>